<evidence type="ECO:0000256" key="1">
    <source>
        <dbReference type="SAM" id="MobiDB-lite"/>
    </source>
</evidence>
<dbReference type="Proteomes" id="UP000003448">
    <property type="component" value="Unassembled WGS sequence"/>
</dbReference>
<sequence length="179" mass="18714">MVGGRRRASAAGAVSDRVEPALVAQAGDLQHPTDLPGRQHGERAGEPLGEPDQGVDGRRVEEGHRPQVEGDPTGGLAQGGLEHRVGGRHVDLAGHHHVEVLAVDLRAGGEDGWCSPLIHADTMAQPTWQGNNRPRPAVARVTTAPAIGLRHDRPPAADPRHALPDATGARPHSPPGVRG</sequence>
<evidence type="ECO:0000313" key="2">
    <source>
        <dbReference type="EMBL" id="CCH16627.1"/>
    </source>
</evidence>
<feature type="compositionally biased region" description="Basic and acidic residues" evidence="1">
    <location>
        <begin position="149"/>
        <end position="163"/>
    </location>
</feature>
<accession>I0KYI0</accession>
<proteinExistence type="predicted"/>
<reference evidence="3" key="1">
    <citation type="journal article" date="2012" name="J. Bacteriol.">
        <title>Genome Sequence of Micromonospora lupini Lupac 08, Isolated from Root Nodules of Lupinus angustifolius.</title>
        <authorList>
            <person name="Alonso-Vega P."/>
            <person name="Normand P."/>
            <person name="Bacigalupe R."/>
            <person name="Pujic P."/>
            <person name="Lajus A."/>
            <person name="Vallenet D."/>
            <person name="Carro L."/>
            <person name="Coll P."/>
            <person name="Trujillo M.E."/>
        </authorList>
    </citation>
    <scope>NUCLEOTIDE SEQUENCE [LARGE SCALE GENOMIC DNA]</scope>
    <source>
        <strain evidence="3">Lupac 08</strain>
    </source>
</reference>
<feature type="region of interest" description="Disordered" evidence="1">
    <location>
        <begin position="146"/>
        <end position="179"/>
    </location>
</feature>
<organism evidence="2 3">
    <name type="scientific">Micromonospora lupini str. Lupac 08</name>
    <dbReference type="NCBI Taxonomy" id="1150864"/>
    <lineage>
        <taxon>Bacteria</taxon>
        <taxon>Bacillati</taxon>
        <taxon>Actinomycetota</taxon>
        <taxon>Actinomycetes</taxon>
        <taxon>Micromonosporales</taxon>
        <taxon>Micromonosporaceae</taxon>
        <taxon>Micromonospora</taxon>
    </lineage>
</organism>
<keyword evidence="3" id="KW-1185">Reference proteome</keyword>
<protein>
    <submittedName>
        <fullName evidence="2">Uncharacterized protein</fullName>
    </submittedName>
</protein>
<feature type="region of interest" description="Disordered" evidence="1">
    <location>
        <begin position="1"/>
        <end position="83"/>
    </location>
</feature>
<name>I0KYI0_9ACTN</name>
<dbReference type="AlphaFoldDB" id="I0KYI0"/>
<evidence type="ECO:0000313" key="3">
    <source>
        <dbReference type="Proteomes" id="UP000003448"/>
    </source>
</evidence>
<dbReference type="STRING" id="1150864.MILUP08_41541"/>
<feature type="compositionally biased region" description="Basic and acidic residues" evidence="1">
    <location>
        <begin position="55"/>
        <end position="68"/>
    </location>
</feature>
<gene>
    <name evidence="2" type="ORF">MILUP08_41541</name>
</gene>
<dbReference type="EMBL" id="CAIE01000014">
    <property type="protein sequence ID" value="CCH16627.1"/>
    <property type="molecule type" value="Genomic_DNA"/>
</dbReference>
<comment type="caution">
    <text evidence="2">The sequence shown here is derived from an EMBL/GenBank/DDBJ whole genome shotgun (WGS) entry which is preliminary data.</text>
</comment>